<organism evidence="4 5">
    <name type="scientific">Pseudoalteromonas ruthenica</name>
    <dbReference type="NCBI Taxonomy" id="151081"/>
    <lineage>
        <taxon>Bacteria</taxon>
        <taxon>Pseudomonadati</taxon>
        <taxon>Pseudomonadota</taxon>
        <taxon>Gammaproteobacteria</taxon>
        <taxon>Alteromonadales</taxon>
        <taxon>Pseudoalteromonadaceae</taxon>
        <taxon>Pseudoalteromonas</taxon>
    </lineage>
</organism>
<feature type="domain" description="Zona occludens toxin N-terminal" evidence="3">
    <location>
        <begin position="4"/>
        <end position="257"/>
    </location>
</feature>
<feature type="compositionally biased region" description="Basic and acidic residues" evidence="1">
    <location>
        <begin position="317"/>
        <end position="326"/>
    </location>
</feature>
<proteinExistence type="predicted"/>
<protein>
    <submittedName>
        <fullName evidence="4">Zona occludens toxin-like protein</fullName>
    </submittedName>
</protein>
<dbReference type="AlphaFoldDB" id="A0A5S3Z9U0"/>
<comment type="caution">
    <text evidence="4">The sequence shown here is derived from an EMBL/GenBank/DDBJ whole genome shotgun (WGS) entry which is preliminary data.</text>
</comment>
<dbReference type="InterPro" id="IPR027417">
    <property type="entry name" value="P-loop_NTPase"/>
</dbReference>
<name>A0A5S3Z9U0_9GAMM</name>
<reference evidence="5" key="2">
    <citation type="submission" date="2019-06" db="EMBL/GenBank/DDBJ databases">
        <title>Co-occurence of chitin degradation, pigmentation and bioactivity in marine Pseudoalteromonas.</title>
        <authorList>
            <person name="Sonnenschein E.C."/>
            <person name="Bech P.K."/>
        </authorList>
    </citation>
    <scope>NUCLEOTIDE SEQUENCE [LARGE SCALE GENOMIC DNA]</scope>
    <source>
        <strain evidence="5">S2897</strain>
    </source>
</reference>
<gene>
    <name evidence="4" type="ORF">CWC05_02615</name>
</gene>
<evidence type="ECO:0000256" key="2">
    <source>
        <dbReference type="SAM" id="Phobius"/>
    </source>
</evidence>
<dbReference type="Proteomes" id="UP000305874">
    <property type="component" value="Unassembled WGS sequence"/>
</dbReference>
<keyword evidence="2" id="KW-0812">Transmembrane</keyword>
<accession>A0A5S3Z9U0</accession>
<feature type="compositionally biased region" description="Polar residues" evidence="1">
    <location>
        <begin position="303"/>
        <end position="316"/>
    </location>
</feature>
<evidence type="ECO:0000256" key="1">
    <source>
        <dbReference type="SAM" id="MobiDB-lite"/>
    </source>
</evidence>
<reference evidence="4 5" key="1">
    <citation type="submission" date="2017-12" db="EMBL/GenBank/DDBJ databases">
        <authorList>
            <person name="Paulsen S."/>
            <person name="Gram L.K."/>
        </authorList>
    </citation>
    <scope>NUCLEOTIDE SEQUENCE [LARGE SCALE GENOMIC DNA]</scope>
    <source>
        <strain evidence="4 5">S2897</strain>
    </source>
</reference>
<dbReference type="EMBL" id="PNCG01000002">
    <property type="protein sequence ID" value="TMP88346.1"/>
    <property type="molecule type" value="Genomic_DNA"/>
</dbReference>
<dbReference type="Gene3D" id="3.40.50.300">
    <property type="entry name" value="P-loop containing nucleotide triphosphate hydrolases"/>
    <property type="match status" value="1"/>
</dbReference>
<dbReference type="Pfam" id="PF05707">
    <property type="entry name" value="Zot"/>
    <property type="match status" value="1"/>
</dbReference>
<dbReference type="RefSeq" id="WP_138547277.1">
    <property type="nucleotide sequence ID" value="NZ_PNCG01000002.1"/>
</dbReference>
<sequence length="432" mass="49780">MAAVIFHGNPGSFKSATSVWFEVLPALRAGRVVVTNIEGFKVLEEIEQELNETFPESAQLWRLSSLNPEGKKLWQRWYHWMPVGALIVMDEVQGIYPNTTRFKPETCDYVHVSNYKDLLPPEWIDYHMRRLEDFKPEDLTSSDTDDLGRELFNEYGHLIYPQDLEDAYMRHRKYNWDIIACTPDINAVHKYVRSVSQYAYYHRYFDAFEFIPWFYRRPRVHEHNPALAGKIPAKHDKKVWRKVPLDVHKLYKSTATGHITKGKGKAHIGIVATIPVLLFLSTVGYLVYYFFFMEDPAQSAQARPKGSQSAVPSSRANDSRQADTRRPVSIALPYNANNAWFTGTVTKYRNGQVVGRHYTFTLDIDGSEYTANGSDFRAFGYTLTYINDCTVHARKDGERRVLHCRPQLQQERVAETYNQISIFGDDAAPSGA</sequence>
<evidence type="ECO:0000259" key="3">
    <source>
        <dbReference type="Pfam" id="PF05707"/>
    </source>
</evidence>
<feature type="region of interest" description="Disordered" evidence="1">
    <location>
        <begin position="303"/>
        <end position="328"/>
    </location>
</feature>
<evidence type="ECO:0000313" key="5">
    <source>
        <dbReference type="Proteomes" id="UP000305874"/>
    </source>
</evidence>
<keyword evidence="2" id="KW-1133">Transmembrane helix</keyword>
<dbReference type="InterPro" id="IPR008900">
    <property type="entry name" value="Zot_N"/>
</dbReference>
<feature type="transmembrane region" description="Helical" evidence="2">
    <location>
        <begin position="268"/>
        <end position="291"/>
    </location>
</feature>
<keyword evidence="2" id="KW-0472">Membrane</keyword>
<evidence type="ECO:0000313" key="4">
    <source>
        <dbReference type="EMBL" id="TMP88346.1"/>
    </source>
</evidence>